<accession>A0A096CJQ3</accession>
<gene>
    <name evidence="1" type="ORF">HMPREF0647_01935</name>
</gene>
<dbReference type="Proteomes" id="UP000029525">
    <property type="component" value="Unassembled WGS sequence"/>
</dbReference>
<reference evidence="1 2" key="1">
    <citation type="submission" date="2014-07" db="EMBL/GenBank/DDBJ databases">
        <authorList>
            <person name="McCorrison J."/>
            <person name="Sanka R."/>
            <person name="Torralba M."/>
            <person name="Gillis M."/>
            <person name="Haft D.H."/>
            <person name="Methe B."/>
            <person name="Sutton G."/>
            <person name="Nelson K.E."/>
        </authorList>
    </citation>
    <scope>NUCLEOTIDE SEQUENCE [LARGE SCALE GENOMIC DNA]</scope>
    <source>
        <strain evidence="1 2">DNF00320</strain>
    </source>
</reference>
<evidence type="ECO:0000313" key="2">
    <source>
        <dbReference type="Proteomes" id="UP000029525"/>
    </source>
</evidence>
<dbReference type="AlphaFoldDB" id="A0A096CJQ3"/>
<dbReference type="EMBL" id="JRNQ01000008">
    <property type="protein sequence ID" value="KGF45569.1"/>
    <property type="molecule type" value="Genomic_DNA"/>
</dbReference>
<protein>
    <submittedName>
        <fullName evidence="1">Uncharacterized protein</fullName>
    </submittedName>
</protein>
<sequence>MDNPTKFLLSHIMLYNYNKEQEFHSLSGRGKQYVTPRINITAMETVHLMAASRPEATIEDINYGKDLTEDIDDQ</sequence>
<comment type="caution">
    <text evidence="1">The sequence shown here is derived from an EMBL/GenBank/DDBJ whole genome shotgun (WGS) entry which is preliminary data.</text>
</comment>
<name>A0A096CJQ3_9BACT</name>
<proteinExistence type="predicted"/>
<evidence type="ECO:0000313" key="1">
    <source>
        <dbReference type="EMBL" id="KGF45569.1"/>
    </source>
</evidence>
<organism evidence="1 2">
    <name type="scientific">Prevotella bivia DNF00320</name>
    <dbReference type="NCBI Taxonomy" id="1401068"/>
    <lineage>
        <taxon>Bacteria</taxon>
        <taxon>Pseudomonadati</taxon>
        <taxon>Bacteroidota</taxon>
        <taxon>Bacteroidia</taxon>
        <taxon>Bacteroidales</taxon>
        <taxon>Prevotellaceae</taxon>
        <taxon>Prevotella</taxon>
    </lineage>
</organism>